<accession>A0A6J4TQV3</accession>
<dbReference type="SUPFAM" id="SSF51246">
    <property type="entry name" value="Rudiment single hybrid motif"/>
    <property type="match status" value="1"/>
</dbReference>
<dbReference type="GO" id="GO:0046872">
    <property type="term" value="F:metal ion binding"/>
    <property type="evidence" value="ECO:0007669"/>
    <property type="project" value="InterPro"/>
</dbReference>
<sequence>MTPRSLRVLLVGSGAREHALADAVRRSPLLGELHCAPGNPGLATAATCHPLAAVDVDGLVALATELRIDLVVVGPEAPLVAGLADGLRGVGVPVFGPGAAAARLEGSKRFAKDVMAAAGVPTAAARVAASPEAADAAIEALGGRVVVKADGLAAGKGVVVCDDAAAAREAARALLRGDLGQAGRTVLVEERLEGPEVSVLALCDGRTAVALAPAQDHKRIGDGDTGPNTGGMGAYSPVPGVDPEATADIVDRVHRPVLLELARRGVHFSGCLYAGLMLTPDGLRVLEFNVRLGDPEAQAILPRLDGDLLSRLYDAAVGRLTPEPLPVSADAAVTVVLASAGYPTAAAEPVPIDGVEAAADRPGVAVHHAGTALRDGRLVTAGGRVLTVTALGASIGAARTRAYDAADRISFDGLQRRSDIAAGAAGTARDAV</sequence>
<dbReference type="InterPro" id="IPR011054">
    <property type="entry name" value="Rudment_hybrid_motif"/>
</dbReference>
<dbReference type="InterPro" id="IPR020560">
    <property type="entry name" value="PRibGlycinamide_synth_C-dom"/>
</dbReference>
<dbReference type="PROSITE" id="PS00184">
    <property type="entry name" value="GARS"/>
    <property type="match status" value="1"/>
</dbReference>
<evidence type="ECO:0000256" key="13">
    <source>
        <dbReference type="PROSITE-ProRule" id="PRU00409"/>
    </source>
</evidence>
<dbReference type="PANTHER" id="PTHR43472">
    <property type="entry name" value="PHOSPHORIBOSYLAMINE--GLYCINE LIGASE"/>
    <property type="match status" value="1"/>
</dbReference>
<comment type="pathway">
    <text evidence="3 12">Purine metabolism; IMP biosynthesis via de novo pathway; N(1)-(5-phospho-D-ribosyl)glycinamide from 5-phospho-alpha-D-ribose 1-diphosphate: step 2/2.</text>
</comment>
<dbReference type="SUPFAM" id="SSF56059">
    <property type="entry name" value="Glutathione synthetase ATP-binding domain-like"/>
    <property type="match status" value="1"/>
</dbReference>
<keyword evidence="5 12" id="KW-0436">Ligase</keyword>
<dbReference type="InterPro" id="IPR037123">
    <property type="entry name" value="PRibGlycinamide_synth_C_sf"/>
</dbReference>
<evidence type="ECO:0000256" key="10">
    <source>
        <dbReference type="ARBA" id="ARBA00042242"/>
    </source>
</evidence>
<evidence type="ECO:0000256" key="12">
    <source>
        <dbReference type="HAMAP-Rule" id="MF_00138"/>
    </source>
</evidence>
<dbReference type="InterPro" id="IPR020562">
    <property type="entry name" value="PRibGlycinamide_synth_N"/>
</dbReference>
<evidence type="ECO:0000256" key="4">
    <source>
        <dbReference type="ARBA" id="ARBA00013255"/>
    </source>
</evidence>
<dbReference type="Pfam" id="PF01071">
    <property type="entry name" value="GARS_A"/>
    <property type="match status" value="1"/>
</dbReference>
<dbReference type="Gene3D" id="3.30.470.20">
    <property type="entry name" value="ATP-grasp fold, B domain"/>
    <property type="match status" value="1"/>
</dbReference>
<evidence type="ECO:0000256" key="11">
    <source>
        <dbReference type="ARBA" id="ARBA00042864"/>
    </source>
</evidence>
<dbReference type="InterPro" id="IPR020561">
    <property type="entry name" value="PRibGlycinamid_synth_ATP-grasp"/>
</dbReference>
<dbReference type="GO" id="GO:0006189">
    <property type="term" value="P:'de novo' IMP biosynthetic process"/>
    <property type="evidence" value="ECO:0007669"/>
    <property type="project" value="UniProtKB-UniRule"/>
</dbReference>
<dbReference type="InterPro" id="IPR013815">
    <property type="entry name" value="ATP_grasp_subdomain_1"/>
</dbReference>
<dbReference type="InterPro" id="IPR000115">
    <property type="entry name" value="PRibGlycinamide_synth"/>
</dbReference>
<comment type="cofactor">
    <cofactor evidence="1">
        <name>Mn(2+)</name>
        <dbReference type="ChEBI" id="CHEBI:29035"/>
    </cofactor>
</comment>
<dbReference type="UniPathway" id="UPA00074">
    <property type="reaction ID" value="UER00125"/>
</dbReference>
<name>A0A6J4TQV3_9ACTN</name>
<evidence type="ECO:0000256" key="8">
    <source>
        <dbReference type="ARBA" id="ARBA00022840"/>
    </source>
</evidence>
<dbReference type="PANTHER" id="PTHR43472:SF1">
    <property type="entry name" value="PHOSPHORIBOSYLAMINE--GLYCINE LIGASE, CHLOROPLASTIC"/>
    <property type="match status" value="1"/>
</dbReference>
<comment type="cofactor">
    <cofactor evidence="2">
        <name>Mg(2+)</name>
        <dbReference type="ChEBI" id="CHEBI:18420"/>
    </cofactor>
</comment>
<dbReference type="SUPFAM" id="SSF52440">
    <property type="entry name" value="PreATP-grasp domain"/>
    <property type="match status" value="1"/>
</dbReference>
<evidence type="ECO:0000256" key="7">
    <source>
        <dbReference type="ARBA" id="ARBA00022755"/>
    </source>
</evidence>
<evidence type="ECO:0000259" key="14">
    <source>
        <dbReference type="PROSITE" id="PS50975"/>
    </source>
</evidence>
<evidence type="ECO:0000256" key="6">
    <source>
        <dbReference type="ARBA" id="ARBA00022741"/>
    </source>
</evidence>
<reference evidence="15" key="1">
    <citation type="submission" date="2020-02" db="EMBL/GenBank/DDBJ databases">
        <authorList>
            <person name="Meier V. D."/>
        </authorList>
    </citation>
    <scope>NUCLEOTIDE SEQUENCE</scope>
    <source>
        <strain evidence="15">AVDCRST_MAG79</strain>
    </source>
</reference>
<keyword evidence="6 13" id="KW-0547">Nucleotide-binding</keyword>
<dbReference type="InterPro" id="IPR011761">
    <property type="entry name" value="ATP-grasp"/>
</dbReference>
<dbReference type="Pfam" id="PF02843">
    <property type="entry name" value="GARS_C"/>
    <property type="match status" value="1"/>
</dbReference>
<dbReference type="HAMAP" id="MF_00138">
    <property type="entry name" value="GARS"/>
    <property type="match status" value="1"/>
</dbReference>
<evidence type="ECO:0000256" key="3">
    <source>
        <dbReference type="ARBA" id="ARBA00005174"/>
    </source>
</evidence>
<dbReference type="SMART" id="SM01210">
    <property type="entry name" value="GARS_C"/>
    <property type="match status" value="1"/>
</dbReference>
<evidence type="ECO:0000313" key="15">
    <source>
        <dbReference type="EMBL" id="CAA9529026.1"/>
    </source>
</evidence>
<proteinExistence type="inferred from homology"/>
<keyword evidence="7 12" id="KW-0658">Purine biosynthesis</keyword>
<protein>
    <recommendedName>
        <fullName evidence="4 12">Phosphoribosylamine--glycine ligase</fullName>
        <ecNumber evidence="4 12">6.3.4.13</ecNumber>
    </recommendedName>
    <alternativeName>
        <fullName evidence="12">GARS</fullName>
    </alternativeName>
    <alternativeName>
        <fullName evidence="10 12">Glycinamide ribonucleotide synthetase</fullName>
    </alternativeName>
    <alternativeName>
        <fullName evidence="11 12">Phosphoribosylglycinamide synthetase</fullName>
    </alternativeName>
</protein>
<dbReference type="GO" id="GO:0005524">
    <property type="term" value="F:ATP binding"/>
    <property type="evidence" value="ECO:0007669"/>
    <property type="project" value="UniProtKB-UniRule"/>
</dbReference>
<dbReference type="GO" id="GO:0009113">
    <property type="term" value="P:purine nucleobase biosynthetic process"/>
    <property type="evidence" value="ECO:0007669"/>
    <property type="project" value="InterPro"/>
</dbReference>
<evidence type="ECO:0000256" key="5">
    <source>
        <dbReference type="ARBA" id="ARBA00022598"/>
    </source>
</evidence>
<evidence type="ECO:0000256" key="1">
    <source>
        <dbReference type="ARBA" id="ARBA00001936"/>
    </source>
</evidence>
<evidence type="ECO:0000256" key="2">
    <source>
        <dbReference type="ARBA" id="ARBA00001946"/>
    </source>
</evidence>
<dbReference type="Gene3D" id="3.90.600.10">
    <property type="entry name" value="Phosphoribosylglycinamide synthetase, C-terminal domain"/>
    <property type="match status" value="1"/>
</dbReference>
<dbReference type="SMART" id="SM01209">
    <property type="entry name" value="GARS_A"/>
    <property type="match status" value="1"/>
</dbReference>
<dbReference type="GO" id="GO:0004637">
    <property type="term" value="F:phosphoribosylamine-glycine ligase activity"/>
    <property type="evidence" value="ECO:0007669"/>
    <property type="project" value="UniProtKB-UniRule"/>
</dbReference>
<dbReference type="EMBL" id="CADCWC010000145">
    <property type="protein sequence ID" value="CAA9529026.1"/>
    <property type="molecule type" value="Genomic_DNA"/>
</dbReference>
<dbReference type="NCBIfam" id="TIGR00877">
    <property type="entry name" value="purD"/>
    <property type="match status" value="1"/>
</dbReference>
<dbReference type="PROSITE" id="PS50975">
    <property type="entry name" value="ATP_GRASP"/>
    <property type="match status" value="1"/>
</dbReference>
<dbReference type="AlphaFoldDB" id="A0A6J4TQV3"/>
<feature type="domain" description="ATP-grasp" evidence="14">
    <location>
        <begin position="112"/>
        <end position="317"/>
    </location>
</feature>
<dbReference type="Gene3D" id="3.40.50.20">
    <property type="match status" value="1"/>
</dbReference>
<evidence type="ECO:0000256" key="9">
    <source>
        <dbReference type="ARBA" id="ARBA00038345"/>
    </source>
</evidence>
<dbReference type="EC" id="6.3.4.13" evidence="4 12"/>
<dbReference type="InterPro" id="IPR016185">
    <property type="entry name" value="PreATP-grasp_dom_sf"/>
</dbReference>
<dbReference type="InterPro" id="IPR020559">
    <property type="entry name" value="PRibGlycinamide_synth_CS"/>
</dbReference>
<organism evidence="15">
    <name type="scientific">uncultured Thermoleophilia bacterium</name>
    <dbReference type="NCBI Taxonomy" id="1497501"/>
    <lineage>
        <taxon>Bacteria</taxon>
        <taxon>Bacillati</taxon>
        <taxon>Actinomycetota</taxon>
        <taxon>Thermoleophilia</taxon>
        <taxon>environmental samples</taxon>
    </lineage>
</organism>
<gene>
    <name evidence="12" type="primary">purD</name>
    <name evidence="15" type="ORF">AVDCRST_MAG79-748</name>
</gene>
<keyword evidence="8 13" id="KW-0067">ATP-binding</keyword>
<comment type="similarity">
    <text evidence="9 12">Belongs to the GARS family.</text>
</comment>
<dbReference type="Gene3D" id="3.30.1490.20">
    <property type="entry name" value="ATP-grasp fold, A domain"/>
    <property type="match status" value="1"/>
</dbReference>
<comment type="catalytic activity">
    <reaction evidence="12">
        <text>5-phospho-beta-D-ribosylamine + glycine + ATP = N(1)-(5-phospho-beta-D-ribosyl)glycinamide + ADP + phosphate + H(+)</text>
        <dbReference type="Rhea" id="RHEA:17453"/>
        <dbReference type="ChEBI" id="CHEBI:15378"/>
        <dbReference type="ChEBI" id="CHEBI:30616"/>
        <dbReference type="ChEBI" id="CHEBI:43474"/>
        <dbReference type="ChEBI" id="CHEBI:57305"/>
        <dbReference type="ChEBI" id="CHEBI:58681"/>
        <dbReference type="ChEBI" id="CHEBI:143788"/>
        <dbReference type="ChEBI" id="CHEBI:456216"/>
        <dbReference type="EC" id="6.3.4.13"/>
    </reaction>
</comment>
<dbReference type="Pfam" id="PF02844">
    <property type="entry name" value="GARS_N"/>
    <property type="match status" value="1"/>
</dbReference>